<dbReference type="STRING" id="88036.D8SFE5"/>
<dbReference type="KEGG" id="smo:SELMODRAFT_115778"/>
<proteinExistence type="inferred from homology"/>
<dbReference type="PROSITE" id="PS51462">
    <property type="entry name" value="NUDIX"/>
    <property type="match status" value="1"/>
</dbReference>
<dbReference type="Pfam" id="PF15916">
    <property type="entry name" value="DUF4743"/>
    <property type="match status" value="1"/>
</dbReference>
<protein>
    <recommendedName>
        <fullName evidence="3">Nudix hydrolase domain-containing protein</fullName>
    </recommendedName>
</protein>
<dbReference type="AlphaFoldDB" id="D8SFE5"/>
<organism evidence="5">
    <name type="scientific">Selaginella moellendorffii</name>
    <name type="common">Spikemoss</name>
    <dbReference type="NCBI Taxonomy" id="88036"/>
    <lineage>
        <taxon>Eukaryota</taxon>
        <taxon>Viridiplantae</taxon>
        <taxon>Streptophyta</taxon>
        <taxon>Embryophyta</taxon>
        <taxon>Tracheophyta</taxon>
        <taxon>Lycopodiopsida</taxon>
        <taxon>Selaginellales</taxon>
        <taxon>Selaginellaceae</taxon>
        <taxon>Selaginella</taxon>
    </lineage>
</organism>
<dbReference type="InterPro" id="IPR031804">
    <property type="entry name" value="DUF4743"/>
</dbReference>
<name>D8SFE5_SELML</name>
<reference evidence="4 5" key="1">
    <citation type="journal article" date="2011" name="Science">
        <title>The Selaginella genome identifies genetic changes associated with the evolution of vascular plants.</title>
        <authorList>
            <person name="Banks J.A."/>
            <person name="Nishiyama T."/>
            <person name="Hasebe M."/>
            <person name="Bowman J.L."/>
            <person name="Gribskov M."/>
            <person name="dePamphilis C."/>
            <person name="Albert V.A."/>
            <person name="Aono N."/>
            <person name="Aoyama T."/>
            <person name="Ambrose B.A."/>
            <person name="Ashton N.W."/>
            <person name="Axtell M.J."/>
            <person name="Barker E."/>
            <person name="Barker M.S."/>
            <person name="Bennetzen J.L."/>
            <person name="Bonawitz N.D."/>
            <person name="Chapple C."/>
            <person name="Cheng C."/>
            <person name="Correa L.G."/>
            <person name="Dacre M."/>
            <person name="DeBarry J."/>
            <person name="Dreyer I."/>
            <person name="Elias M."/>
            <person name="Engstrom E.M."/>
            <person name="Estelle M."/>
            <person name="Feng L."/>
            <person name="Finet C."/>
            <person name="Floyd S.K."/>
            <person name="Frommer W.B."/>
            <person name="Fujita T."/>
            <person name="Gramzow L."/>
            <person name="Gutensohn M."/>
            <person name="Harholt J."/>
            <person name="Hattori M."/>
            <person name="Heyl A."/>
            <person name="Hirai T."/>
            <person name="Hiwatashi Y."/>
            <person name="Ishikawa M."/>
            <person name="Iwata M."/>
            <person name="Karol K.G."/>
            <person name="Koehler B."/>
            <person name="Kolukisaoglu U."/>
            <person name="Kubo M."/>
            <person name="Kurata T."/>
            <person name="Lalonde S."/>
            <person name="Li K."/>
            <person name="Li Y."/>
            <person name="Litt A."/>
            <person name="Lyons E."/>
            <person name="Manning G."/>
            <person name="Maruyama T."/>
            <person name="Michael T.P."/>
            <person name="Mikami K."/>
            <person name="Miyazaki S."/>
            <person name="Morinaga S."/>
            <person name="Murata T."/>
            <person name="Mueller-Roeber B."/>
            <person name="Nelson D.R."/>
            <person name="Obara M."/>
            <person name="Oguri Y."/>
            <person name="Olmstead R.G."/>
            <person name="Onodera N."/>
            <person name="Petersen B.L."/>
            <person name="Pils B."/>
            <person name="Prigge M."/>
            <person name="Rensing S.A."/>
            <person name="Riano-Pachon D.M."/>
            <person name="Roberts A.W."/>
            <person name="Sato Y."/>
            <person name="Scheller H.V."/>
            <person name="Schulz B."/>
            <person name="Schulz C."/>
            <person name="Shakirov E.V."/>
            <person name="Shibagaki N."/>
            <person name="Shinohara N."/>
            <person name="Shippen D.E."/>
            <person name="Soerensen I."/>
            <person name="Sotooka R."/>
            <person name="Sugimoto N."/>
            <person name="Sugita M."/>
            <person name="Sumikawa N."/>
            <person name="Tanurdzic M."/>
            <person name="Theissen G."/>
            <person name="Ulvskov P."/>
            <person name="Wakazuki S."/>
            <person name="Weng J.K."/>
            <person name="Willats W.W."/>
            <person name="Wipf D."/>
            <person name="Wolf P.G."/>
            <person name="Yang L."/>
            <person name="Zimmer A.D."/>
            <person name="Zhu Q."/>
            <person name="Mitros T."/>
            <person name="Hellsten U."/>
            <person name="Loque D."/>
            <person name="Otillar R."/>
            <person name="Salamov A."/>
            <person name="Schmutz J."/>
            <person name="Shapiro H."/>
            <person name="Lindquist E."/>
            <person name="Lucas S."/>
            <person name="Rokhsar D."/>
            <person name="Grigoriev I.V."/>
        </authorList>
    </citation>
    <scope>NUCLEOTIDE SEQUENCE [LARGE SCALE GENOMIC DNA]</scope>
</reference>
<dbReference type="Gramene" id="EFJ16821">
    <property type="protein sequence ID" value="EFJ16821"/>
    <property type="gene ID" value="SELMODRAFT_115778"/>
</dbReference>
<dbReference type="SUPFAM" id="SSF55811">
    <property type="entry name" value="Nudix"/>
    <property type="match status" value="1"/>
</dbReference>
<evidence type="ECO:0000313" key="5">
    <source>
        <dbReference type="Proteomes" id="UP000001514"/>
    </source>
</evidence>
<dbReference type="PANTHER" id="PTHR13622:SF8">
    <property type="entry name" value="THIAMIN PYROPHOSPHOKINASE 1"/>
    <property type="match status" value="1"/>
</dbReference>
<dbReference type="CDD" id="cd03676">
    <property type="entry name" value="NUDIX_Tnr3_like"/>
    <property type="match status" value="1"/>
</dbReference>
<keyword evidence="5" id="KW-1185">Reference proteome</keyword>
<evidence type="ECO:0000256" key="1">
    <source>
        <dbReference type="ARBA" id="ARBA00003778"/>
    </source>
</evidence>
<dbReference type="InterPro" id="IPR015797">
    <property type="entry name" value="NUDIX_hydrolase-like_dom_sf"/>
</dbReference>
<sequence length="302" mass="34484">MRDRLLISLDFHQERVCFLISFRFHQERRSEFLRFLVKGHTVGYIHPRFAALLEKFPQVFTVATTSTGYASVEIHERLETPEQRTTAVDDALRVLRRDGFIPGWRDEHYPVVLQFGSPAFFSLERAAVPFFGTKAYGVHMNGYVTNYDGSKQLWVAKRSKRKQTYPGYLDHLVAGGQPVGLSCSDNIVKECEEEAGIPKLLAEKAIPVGAVSYETIYAEQCKRDVLFCYDLELPLDFEPSNKDGEVECFRLDSIPNVVQSLGNYKPNCALVVVDFLFRHGYIRPEQQGYLNLVQKLKSGECL</sequence>
<dbReference type="FunFam" id="3.90.79.10:FF:000019">
    <property type="entry name" value="Thiamin pyrophosphokinase, putative"/>
    <property type="match status" value="1"/>
</dbReference>
<feature type="domain" description="Nudix hydrolase" evidence="3">
    <location>
        <begin position="135"/>
        <end position="274"/>
    </location>
</feature>
<dbReference type="FunCoup" id="D8SFE5">
    <property type="interactions" value="1545"/>
</dbReference>
<accession>D8SFE5</accession>
<dbReference type="EMBL" id="GL377617">
    <property type="protein sequence ID" value="EFJ16821.1"/>
    <property type="molecule type" value="Genomic_DNA"/>
</dbReference>
<gene>
    <name evidence="4" type="ORF">SELMODRAFT_115778</name>
</gene>
<dbReference type="InterPro" id="IPR000086">
    <property type="entry name" value="NUDIX_hydrolase_dom"/>
</dbReference>
<comment type="function">
    <text evidence="1">Probably mediates the hydrolysis of some nucleoside diphosphate derivatives.</text>
</comment>
<dbReference type="OrthoDB" id="10261522at2759"/>
<evidence type="ECO:0000256" key="2">
    <source>
        <dbReference type="ARBA" id="ARBA00005582"/>
    </source>
</evidence>
<dbReference type="Proteomes" id="UP000001514">
    <property type="component" value="Unassembled WGS sequence"/>
</dbReference>
<dbReference type="eggNOG" id="KOG4313">
    <property type="taxonomic scope" value="Eukaryota"/>
</dbReference>
<comment type="similarity">
    <text evidence="2">Belongs to the Nudix hydrolase family.</text>
</comment>
<evidence type="ECO:0000313" key="4">
    <source>
        <dbReference type="EMBL" id="EFJ16821.1"/>
    </source>
</evidence>
<dbReference type="PANTHER" id="PTHR13622">
    <property type="entry name" value="THIAMIN PYROPHOSPHOKINASE"/>
    <property type="match status" value="1"/>
</dbReference>
<dbReference type="HOGENOM" id="CLU_048013_1_1_1"/>
<evidence type="ECO:0000259" key="3">
    <source>
        <dbReference type="PROSITE" id="PS51462"/>
    </source>
</evidence>
<dbReference type="Gene3D" id="3.90.79.10">
    <property type="entry name" value="Nucleoside Triphosphate Pyrophosphohydrolase"/>
    <property type="match status" value="1"/>
</dbReference>
<dbReference type="InParanoid" id="D8SFE5"/>
<dbReference type="GO" id="GO:0044715">
    <property type="term" value="F:8-oxo-dGDP phosphatase activity"/>
    <property type="evidence" value="ECO:0000318"/>
    <property type="project" value="GO_Central"/>
</dbReference>
<dbReference type="OMA" id="NLAKECW"/>